<dbReference type="RefSeq" id="WP_046789018.1">
    <property type="nucleotide sequence ID" value="NZ_CP011366.1"/>
</dbReference>
<dbReference type="PANTHER" id="PTHR43364:SF18">
    <property type="entry name" value="OXIDOREDUCTASE"/>
    <property type="match status" value="1"/>
</dbReference>
<dbReference type="InterPro" id="IPR023210">
    <property type="entry name" value="NADP_OxRdtase_dom"/>
</dbReference>
<reference evidence="2 4" key="1">
    <citation type="journal article" date="2015" name="Int. J. Syst. Evol. Microbiol.">
        <title>Complete genome sequence of Salinicoccus halodurans H3B36, isolated from the Qaidam Basin in China.</title>
        <authorList>
            <person name="Jiang K."/>
            <person name="Xue Y."/>
            <person name="Ma Y."/>
        </authorList>
    </citation>
    <scope>NUCLEOTIDE SEQUENCE [LARGE SCALE GENOMIC DNA]</scope>
    <source>
        <strain evidence="2 4">H3B36</strain>
    </source>
</reference>
<dbReference type="Proteomes" id="UP000034029">
    <property type="component" value="Chromosome"/>
</dbReference>
<dbReference type="InterPro" id="IPR020471">
    <property type="entry name" value="AKR"/>
</dbReference>
<dbReference type="Gene3D" id="3.20.20.100">
    <property type="entry name" value="NADP-dependent oxidoreductase domain"/>
    <property type="match status" value="1"/>
</dbReference>
<feature type="domain" description="NADP-dependent oxidoreductase" evidence="1">
    <location>
        <begin position="25"/>
        <end position="316"/>
    </location>
</feature>
<dbReference type="OrthoDB" id="9773828at2"/>
<evidence type="ECO:0000313" key="4">
    <source>
        <dbReference type="Proteomes" id="UP000034029"/>
    </source>
</evidence>
<dbReference type="AlphaFoldDB" id="A0A0F7HHV3"/>
<proteinExistence type="predicted"/>
<dbReference type="Pfam" id="PF00248">
    <property type="entry name" value="Aldo_ket_red"/>
    <property type="match status" value="1"/>
</dbReference>
<dbReference type="GO" id="GO:0016491">
    <property type="term" value="F:oxidoreductase activity"/>
    <property type="evidence" value="ECO:0007669"/>
    <property type="project" value="InterPro"/>
</dbReference>
<dbReference type="InterPro" id="IPR036812">
    <property type="entry name" value="NAD(P)_OxRdtase_dom_sf"/>
</dbReference>
<sequence>MDYKLLGDSGLNISKYALGTIPFSGTNGFEPAGSMDQETANALVDHALDHGINHFDTANLYAKGDAEIVLGKAIRNKRKDMVIASKTGFQLTDNPNDVGATRINIEASIDETLDRLGTDYLDLYYVHVWDGQVSVTETVLAMNDLIRKGKIRYWGVSNYSGWALAKTHTFAVENNLMPPIAHQIYYTPESREAEFELLPAGKELGVGNTIWSPLGEGLLTGKISRNQKAQPGTRQGEDWPEPYIKDRKLFYDLVELLQDVADGHNATVPQVVLAWLRDRPNVDSIIIGARNKDQWYENVASYDLQLTDKDLSQINDLTLPEPIYPLWHRAMNTRDRASEAEKPYLEAFNAHMEKQEKDI</sequence>
<gene>
    <name evidence="2" type="ORF">AAT16_00450</name>
    <name evidence="3" type="ORF">SAMN05216235_1455</name>
</gene>
<protein>
    <submittedName>
        <fullName evidence="2">Aldo/keto reductase</fullName>
    </submittedName>
    <submittedName>
        <fullName evidence="3">Predicted oxidoreductase</fullName>
    </submittedName>
</protein>
<evidence type="ECO:0000313" key="3">
    <source>
        <dbReference type="EMBL" id="SFK74688.1"/>
    </source>
</evidence>
<dbReference type="Proteomes" id="UP000183090">
    <property type="component" value="Unassembled WGS sequence"/>
</dbReference>
<dbReference type="SUPFAM" id="SSF51430">
    <property type="entry name" value="NAD(P)-linked oxidoreductase"/>
    <property type="match status" value="1"/>
</dbReference>
<accession>A0A0F7HHV3</accession>
<evidence type="ECO:0000313" key="5">
    <source>
        <dbReference type="Proteomes" id="UP000183090"/>
    </source>
</evidence>
<evidence type="ECO:0000313" key="2">
    <source>
        <dbReference type="EMBL" id="AKG72822.1"/>
    </source>
</evidence>
<organism evidence="3 5">
    <name type="scientific">Salinicoccus halodurans</name>
    <dbReference type="NCBI Taxonomy" id="407035"/>
    <lineage>
        <taxon>Bacteria</taxon>
        <taxon>Bacillati</taxon>
        <taxon>Bacillota</taxon>
        <taxon>Bacilli</taxon>
        <taxon>Bacillales</taxon>
        <taxon>Staphylococcaceae</taxon>
        <taxon>Salinicoccus</taxon>
    </lineage>
</organism>
<dbReference type="PRINTS" id="PR00069">
    <property type="entry name" value="ALDKETRDTASE"/>
</dbReference>
<dbReference type="EMBL" id="CP011366">
    <property type="protein sequence ID" value="AKG72822.1"/>
    <property type="molecule type" value="Genomic_DNA"/>
</dbReference>
<dbReference type="KEGG" id="shv:AAT16_00450"/>
<name>A0A0F7HHV3_9STAP</name>
<reference evidence="4" key="2">
    <citation type="submission" date="2015-04" db="EMBL/GenBank/DDBJ databases">
        <title>Complete genome sequence of Salinicoccus halodurans strain H3B36, isolated from the Qaidam basin of China.</title>
        <authorList>
            <person name="Ma Y."/>
            <person name="Jiang K."/>
            <person name="Xue Y."/>
        </authorList>
    </citation>
    <scope>NUCLEOTIDE SEQUENCE [LARGE SCALE GENOMIC DNA]</scope>
    <source>
        <strain evidence="4">H3B36</strain>
    </source>
</reference>
<dbReference type="InterPro" id="IPR050523">
    <property type="entry name" value="AKR_Detox_Biosynth"/>
</dbReference>
<reference evidence="3 5" key="3">
    <citation type="submission" date="2016-10" db="EMBL/GenBank/DDBJ databases">
        <authorList>
            <person name="Varghese N."/>
            <person name="Submissions S."/>
        </authorList>
    </citation>
    <scope>NUCLEOTIDE SEQUENCE [LARGE SCALE GENOMIC DNA]</scope>
    <source>
        <strain evidence="3 5">CGMCC 1.6501</strain>
    </source>
</reference>
<dbReference type="PANTHER" id="PTHR43364">
    <property type="entry name" value="NADH-SPECIFIC METHYLGLYOXAL REDUCTASE-RELATED"/>
    <property type="match status" value="1"/>
</dbReference>
<dbReference type="GO" id="GO:0005829">
    <property type="term" value="C:cytosol"/>
    <property type="evidence" value="ECO:0007669"/>
    <property type="project" value="TreeGrafter"/>
</dbReference>
<dbReference type="EMBL" id="FOTB01000003">
    <property type="protein sequence ID" value="SFK74688.1"/>
    <property type="molecule type" value="Genomic_DNA"/>
</dbReference>
<keyword evidence="4" id="KW-1185">Reference proteome</keyword>
<evidence type="ECO:0000259" key="1">
    <source>
        <dbReference type="Pfam" id="PF00248"/>
    </source>
</evidence>